<evidence type="ECO:0000313" key="2">
    <source>
        <dbReference type="Proteomes" id="UP000261620"/>
    </source>
</evidence>
<dbReference type="Proteomes" id="UP000261620">
    <property type="component" value="Unplaced"/>
</dbReference>
<proteinExistence type="predicted"/>
<sequence length="119" mass="12882">MFPLEQYIQSPDLPLADLVTAFHTPDSSWSLTGAALSENNQSRSSLPEDSVEPCSLSKVHIKLKARVGGGGAQGRPPRYSISLLGVCVCVHNLDVPVVYFTLAHNVVINVLNLSPYNNH</sequence>
<organism evidence="1 2">
    <name type="scientific">Mola mola</name>
    <name type="common">Ocean sunfish</name>
    <name type="synonym">Tetraodon mola</name>
    <dbReference type="NCBI Taxonomy" id="94237"/>
    <lineage>
        <taxon>Eukaryota</taxon>
        <taxon>Metazoa</taxon>
        <taxon>Chordata</taxon>
        <taxon>Craniata</taxon>
        <taxon>Vertebrata</taxon>
        <taxon>Euteleostomi</taxon>
        <taxon>Actinopterygii</taxon>
        <taxon>Neopterygii</taxon>
        <taxon>Teleostei</taxon>
        <taxon>Neoteleostei</taxon>
        <taxon>Acanthomorphata</taxon>
        <taxon>Eupercaria</taxon>
        <taxon>Tetraodontiformes</taxon>
        <taxon>Molidae</taxon>
        <taxon>Mola</taxon>
    </lineage>
</organism>
<evidence type="ECO:0000313" key="1">
    <source>
        <dbReference type="Ensembl" id="ENSMMOP00000003168.1"/>
    </source>
</evidence>
<protein>
    <submittedName>
        <fullName evidence="1">Uncharacterized protein</fullName>
    </submittedName>
</protein>
<dbReference type="Ensembl" id="ENSMMOT00000003219.1">
    <property type="protein sequence ID" value="ENSMMOP00000003168.1"/>
    <property type="gene ID" value="ENSMMOG00000002539.1"/>
</dbReference>
<reference evidence="1" key="2">
    <citation type="submission" date="2025-09" db="UniProtKB">
        <authorList>
            <consortium name="Ensembl"/>
        </authorList>
    </citation>
    <scope>IDENTIFICATION</scope>
</reference>
<dbReference type="AlphaFoldDB" id="A0A3Q3VQD1"/>
<reference evidence="1" key="1">
    <citation type="submission" date="2025-08" db="UniProtKB">
        <authorList>
            <consortium name="Ensembl"/>
        </authorList>
    </citation>
    <scope>IDENTIFICATION</scope>
</reference>
<name>A0A3Q3VQD1_MOLML</name>
<accession>A0A3Q3VQD1</accession>
<keyword evidence="2" id="KW-1185">Reference proteome</keyword>